<dbReference type="InterPro" id="IPR001279">
    <property type="entry name" value="Metallo-B-lactamas"/>
</dbReference>
<dbReference type="PANTHER" id="PTHR42951">
    <property type="entry name" value="METALLO-BETA-LACTAMASE DOMAIN-CONTAINING"/>
    <property type="match status" value="1"/>
</dbReference>
<dbReference type="InterPro" id="IPR036866">
    <property type="entry name" value="RibonucZ/Hydroxyglut_hydro"/>
</dbReference>
<accession>A0A3B1E641</accession>
<evidence type="ECO:0000313" key="2">
    <source>
        <dbReference type="EMBL" id="VAY87093.1"/>
    </source>
</evidence>
<protein>
    <submittedName>
        <fullName evidence="2">Beta lactamase</fullName>
    </submittedName>
</protein>
<evidence type="ECO:0000259" key="1">
    <source>
        <dbReference type="SMART" id="SM00849"/>
    </source>
</evidence>
<dbReference type="InterPro" id="IPR050855">
    <property type="entry name" value="NDM-1-like"/>
</dbReference>
<gene>
    <name evidence="2" type="ORF">MNB_ARC-1_672</name>
</gene>
<organism evidence="2">
    <name type="scientific">hydrothermal vent metagenome</name>
    <dbReference type="NCBI Taxonomy" id="652676"/>
    <lineage>
        <taxon>unclassified sequences</taxon>
        <taxon>metagenomes</taxon>
        <taxon>ecological metagenomes</taxon>
    </lineage>
</organism>
<proteinExistence type="predicted"/>
<dbReference type="CDD" id="cd16282">
    <property type="entry name" value="metallo-hydrolase-like_MBL-fold"/>
    <property type="match status" value="1"/>
</dbReference>
<name>A0A3B1E641_9ZZZZ</name>
<dbReference type="SMART" id="SM00849">
    <property type="entry name" value="Lactamase_B"/>
    <property type="match status" value="1"/>
</dbReference>
<dbReference type="AlphaFoldDB" id="A0A3B1E641"/>
<dbReference type="Pfam" id="PF00753">
    <property type="entry name" value="Lactamase_B"/>
    <property type="match status" value="1"/>
</dbReference>
<reference evidence="2" key="1">
    <citation type="submission" date="2018-10" db="EMBL/GenBank/DDBJ databases">
        <authorList>
            <person name="Aoki K."/>
        </authorList>
    </citation>
    <scope>NUCLEOTIDE SEQUENCE</scope>
</reference>
<feature type="domain" description="Metallo-beta-lactamase" evidence="1">
    <location>
        <begin position="42"/>
        <end position="226"/>
    </location>
</feature>
<dbReference type="Gene3D" id="3.60.15.10">
    <property type="entry name" value="Ribonuclease Z/Hydroxyacylglutathione hydrolase-like"/>
    <property type="match status" value="1"/>
</dbReference>
<dbReference type="SUPFAM" id="SSF56281">
    <property type="entry name" value="Metallo-hydrolase/oxidoreductase"/>
    <property type="match status" value="1"/>
</dbReference>
<dbReference type="PANTHER" id="PTHR42951:SF20">
    <property type="entry name" value="BETA LACTAMASE"/>
    <property type="match status" value="1"/>
</dbReference>
<dbReference type="EMBL" id="UOYO01000020">
    <property type="protein sequence ID" value="VAY87093.1"/>
    <property type="molecule type" value="Genomic_DNA"/>
</dbReference>
<sequence>MSIVITVSFGFNYDLKPKKLTKNVWCFFGSLDVPNKSNGGNMSNSCYIRTKNSYILVDAGPTYIFAHQAYQAMSKIEKLPVSIVINTHDHDDHWLGSGFYKKTFNAKLIGPSSINKNYKVGDKTRMLQLLTKDAIGDTKIVNVDEEVSSIKTINKGKVNILIIPVGTKAHSSEDLFVYFKNEKVLFSGDLVMNGRITSNRDGSVIGQIKALDMIDKKDWNVLVPGHGFDTGKTAMVETKKYFKLLKKQVLKAIEDDISVDEVTSVVKLEDFKERKLYKELNGRNVFEAFSELEFYEKK</sequence>